<evidence type="ECO:0000259" key="5">
    <source>
        <dbReference type="PROSITE" id="PS50977"/>
    </source>
</evidence>
<evidence type="ECO:0000313" key="6">
    <source>
        <dbReference type="EMBL" id="HIR62998.1"/>
    </source>
</evidence>
<reference evidence="6" key="2">
    <citation type="journal article" date="2021" name="PeerJ">
        <title>Extensive microbial diversity within the chicken gut microbiome revealed by metagenomics and culture.</title>
        <authorList>
            <person name="Gilroy R."/>
            <person name="Ravi A."/>
            <person name="Getino M."/>
            <person name="Pursley I."/>
            <person name="Horton D.L."/>
            <person name="Alikhan N.F."/>
            <person name="Baker D."/>
            <person name="Gharbi K."/>
            <person name="Hall N."/>
            <person name="Watson M."/>
            <person name="Adriaenssens E.M."/>
            <person name="Foster-Nyarko E."/>
            <person name="Jarju S."/>
            <person name="Secka A."/>
            <person name="Antonio M."/>
            <person name="Oren A."/>
            <person name="Chaudhuri R.R."/>
            <person name="La Ragione R."/>
            <person name="Hildebrand F."/>
            <person name="Pallen M.J."/>
        </authorList>
    </citation>
    <scope>NUCLEOTIDE SEQUENCE</scope>
    <source>
        <strain evidence="6">ChiHjej13B12-12457</strain>
    </source>
</reference>
<protein>
    <submittedName>
        <fullName evidence="6">TetR/AcrR family transcriptional regulator</fullName>
    </submittedName>
</protein>
<dbReference type="SUPFAM" id="SSF48498">
    <property type="entry name" value="Tetracyclin repressor-like, C-terminal domain"/>
    <property type="match status" value="1"/>
</dbReference>
<organism evidence="6 7">
    <name type="scientific">Candidatus Coprenecus avistercoris</name>
    <dbReference type="NCBI Taxonomy" id="2840730"/>
    <lineage>
        <taxon>Bacteria</taxon>
        <taxon>Pseudomonadati</taxon>
        <taxon>Bacteroidota</taxon>
        <taxon>Bacteroidia</taxon>
        <taxon>Bacteroidales</taxon>
        <taxon>Rikenellaceae</taxon>
        <taxon>Rikenellaceae incertae sedis</taxon>
        <taxon>Candidatus Coprenecus</taxon>
    </lineage>
</organism>
<dbReference type="GO" id="GO:0000976">
    <property type="term" value="F:transcription cis-regulatory region binding"/>
    <property type="evidence" value="ECO:0007669"/>
    <property type="project" value="TreeGrafter"/>
</dbReference>
<keyword evidence="3" id="KW-0804">Transcription</keyword>
<dbReference type="PRINTS" id="PR00455">
    <property type="entry name" value="HTHTETR"/>
</dbReference>
<dbReference type="InterPro" id="IPR036271">
    <property type="entry name" value="Tet_transcr_reg_TetR-rel_C_sf"/>
</dbReference>
<dbReference type="SUPFAM" id="SSF46689">
    <property type="entry name" value="Homeodomain-like"/>
    <property type="match status" value="1"/>
</dbReference>
<name>A0A9D1E1U3_9BACT</name>
<dbReference type="AlphaFoldDB" id="A0A9D1E1U3"/>
<dbReference type="InterPro" id="IPR001647">
    <property type="entry name" value="HTH_TetR"/>
</dbReference>
<dbReference type="PROSITE" id="PS50977">
    <property type="entry name" value="HTH_TETR_2"/>
    <property type="match status" value="1"/>
</dbReference>
<evidence type="ECO:0000256" key="4">
    <source>
        <dbReference type="PROSITE-ProRule" id="PRU00335"/>
    </source>
</evidence>
<dbReference type="Gene3D" id="1.10.357.10">
    <property type="entry name" value="Tetracycline Repressor, domain 2"/>
    <property type="match status" value="1"/>
</dbReference>
<proteinExistence type="predicted"/>
<feature type="DNA-binding region" description="H-T-H motif" evidence="4">
    <location>
        <begin position="24"/>
        <end position="43"/>
    </location>
</feature>
<sequence>MTNREQILRITASLFLERGCKSLTMDEVASANGMSKRTLYELFHDKAELLQECILLQHKDNMLRSEDELSRACNVLEWFMHSLRSKDSQRMTFYYDFFTEVKKYYPEVFLNVVRDVNRWHCEMLERIIEQGQKEGLFITGVLDAHTLSLQLFELSVAVTDRAVRNYLEIKHDRSSDCLMLFLIRGIASEKGRAYIDEYLENNKSMLK</sequence>
<accession>A0A9D1E1U3</accession>
<dbReference type="InterPro" id="IPR009057">
    <property type="entry name" value="Homeodomain-like_sf"/>
</dbReference>
<dbReference type="Proteomes" id="UP000886744">
    <property type="component" value="Unassembled WGS sequence"/>
</dbReference>
<dbReference type="Pfam" id="PF00440">
    <property type="entry name" value="TetR_N"/>
    <property type="match status" value="1"/>
</dbReference>
<dbReference type="PANTHER" id="PTHR30055">
    <property type="entry name" value="HTH-TYPE TRANSCRIPTIONAL REGULATOR RUTR"/>
    <property type="match status" value="1"/>
</dbReference>
<evidence type="ECO:0000256" key="2">
    <source>
        <dbReference type="ARBA" id="ARBA00023125"/>
    </source>
</evidence>
<keyword evidence="2 4" id="KW-0238">DNA-binding</keyword>
<reference evidence="6" key="1">
    <citation type="submission" date="2020-10" db="EMBL/GenBank/DDBJ databases">
        <authorList>
            <person name="Gilroy R."/>
        </authorList>
    </citation>
    <scope>NUCLEOTIDE SEQUENCE</scope>
    <source>
        <strain evidence="6">ChiHjej13B12-12457</strain>
    </source>
</reference>
<feature type="domain" description="HTH tetR-type" evidence="5">
    <location>
        <begin position="1"/>
        <end position="61"/>
    </location>
</feature>
<evidence type="ECO:0000256" key="1">
    <source>
        <dbReference type="ARBA" id="ARBA00023015"/>
    </source>
</evidence>
<evidence type="ECO:0000313" key="7">
    <source>
        <dbReference type="Proteomes" id="UP000886744"/>
    </source>
</evidence>
<keyword evidence="1" id="KW-0805">Transcription regulation</keyword>
<dbReference type="EMBL" id="DVHI01000071">
    <property type="protein sequence ID" value="HIR62998.1"/>
    <property type="molecule type" value="Genomic_DNA"/>
</dbReference>
<evidence type="ECO:0000256" key="3">
    <source>
        <dbReference type="ARBA" id="ARBA00023163"/>
    </source>
</evidence>
<dbReference type="PANTHER" id="PTHR30055:SF234">
    <property type="entry name" value="HTH-TYPE TRANSCRIPTIONAL REGULATOR BETI"/>
    <property type="match status" value="1"/>
</dbReference>
<dbReference type="InterPro" id="IPR050109">
    <property type="entry name" value="HTH-type_TetR-like_transc_reg"/>
</dbReference>
<gene>
    <name evidence="6" type="ORF">IAC94_05700</name>
</gene>
<dbReference type="GO" id="GO:0003700">
    <property type="term" value="F:DNA-binding transcription factor activity"/>
    <property type="evidence" value="ECO:0007669"/>
    <property type="project" value="TreeGrafter"/>
</dbReference>
<comment type="caution">
    <text evidence="6">The sequence shown here is derived from an EMBL/GenBank/DDBJ whole genome shotgun (WGS) entry which is preliminary data.</text>
</comment>